<dbReference type="Proteomes" id="UP001054945">
    <property type="component" value="Unassembled WGS sequence"/>
</dbReference>
<keyword evidence="2" id="KW-1185">Reference proteome</keyword>
<comment type="caution">
    <text evidence="1">The sequence shown here is derived from an EMBL/GenBank/DDBJ whole genome shotgun (WGS) entry which is preliminary data.</text>
</comment>
<dbReference type="EMBL" id="BPLR01000529">
    <property type="protein sequence ID" value="GIY95489.1"/>
    <property type="molecule type" value="Genomic_DNA"/>
</dbReference>
<organism evidence="1 2">
    <name type="scientific">Caerostris extrusa</name>
    <name type="common">Bark spider</name>
    <name type="synonym">Caerostris bankana</name>
    <dbReference type="NCBI Taxonomy" id="172846"/>
    <lineage>
        <taxon>Eukaryota</taxon>
        <taxon>Metazoa</taxon>
        <taxon>Ecdysozoa</taxon>
        <taxon>Arthropoda</taxon>
        <taxon>Chelicerata</taxon>
        <taxon>Arachnida</taxon>
        <taxon>Araneae</taxon>
        <taxon>Araneomorphae</taxon>
        <taxon>Entelegynae</taxon>
        <taxon>Araneoidea</taxon>
        <taxon>Araneidae</taxon>
        <taxon>Caerostris</taxon>
    </lineage>
</organism>
<protein>
    <submittedName>
        <fullName evidence="1">Uncharacterized protein</fullName>
    </submittedName>
</protein>
<reference evidence="1 2" key="1">
    <citation type="submission" date="2021-06" db="EMBL/GenBank/DDBJ databases">
        <title>Caerostris extrusa draft genome.</title>
        <authorList>
            <person name="Kono N."/>
            <person name="Arakawa K."/>
        </authorList>
    </citation>
    <scope>NUCLEOTIDE SEQUENCE [LARGE SCALE GENOMIC DNA]</scope>
</reference>
<evidence type="ECO:0000313" key="1">
    <source>
        <dbReference type="EMBL" id="GIY95489.1"/>
    </source>
</evidence>
<sequence>MEQSKDVGKEVSKILFHNEILLKPSPSPTPVSAYVLEIRLRNNKNFRNVFSSRKLRDSLADTYCHLLHLLPQRNGQLFKTAEDHISAKKH</sequence>
<name>A0AAV4XN51_CAEEX</name>
<dbReference type="AlphaFoldDB" id="A0AAV4XN51"/>
<accession>A0AAV4XN51</accession>
<evidence type="ECO:0000313" key="2">
    <source>
        <dbReference type="Proteomes" id="UP001054945"/>
    </source>
</evidence>
<gene>
    <name evidence="1" type="ORF">CEXT_421211</name>
</gene>
<proteinExistence type="predicted"/>